<dbReference type="AlphaFoldDB" id="A0A8D8ZWS6"/>
<evidence type="ECO:0000313" key="2">
    <source>
        <dbReference type="EMBL" id="CAG6753261.1"/>
    </source>
</evidence>
<feature type="compositionally biased region" description="Basic and acidic residues" evidence="1">
    <location>
        <begin position="209"/>
        <end position="222"/>
    </location>
</feature>
<feature type="compositionally biased region" description="Acidic residues" evidence="1">
    <location>
        <begin position="125"/>
        <end position="135"/>
    </location>
</feature>
<reference evidence="2" key="1">
    <citation type="submission" date="2021-05" db="EMBL/GenBank/DDBJ databases">
        <authorList>
            <person name="Alioto T."/>
            <person name="Alioto T."/>
            <person name="Gomez Garrido J."/>
        </authorList>
    </citation>
    <scope>NUCLEOTIDE SEQUENCE</scope>
</reference>
<dbReference type="EMBL" id="HBUF01535829">
    <property type="protein sequence ID" value="CAG6753261.1"/>
    <property type="molecule type" value="Transcribed_RNA"/>
</dbReference>
<feature type="region of interest" description="Disordered" evidence="1">
    <location>
        <begin position="317"/>
        <end position="344"/>
    </location>
</feature>
<feature type="compositionally biased region" description="Basic and acidic residues" evidence="1">
    <location>
        <begin position="159"/>
        <end position="202"/>
    </location>
</feature>
<protein>
    <submittedName>
        <fullName evidence="2">Uncharacterized protein</fullName>
    </submittedName>
</protein>
<feature type="compositionally biased region" description="Basic and acidic residues" evidence="1">
    <location>
        <begin position="136"/>
        <end position="150"/>
    </location>
</feature>
<proteinExistence type="predicted"/>
<organism evidence="2">
    <name type="scientific">Cacopsylla melanoneura</name>
    <dbReference type="NCBI Taxonomy" id="428564"/>
    <lineage>
        <taxon>Eukaryota</taxon>
        <taxon>Metazoa</taxon>
        <taxon>Ecdysozoa</taxon>
        <taxon>Arthropoda</taxon>
        <taxon>Hexapoda</taxon>
        <taxon>Insecta</taxon>
        <taxon>Pterygota</taxon>
        <taxon>Neoptera</taxon>
        <taxon>Paraneoptera</taxon>
        <taxon>Hemiptera</taxon>
        <taxon>Sternorrhyncha</taxon>
        <taxon>Psylloidea</taxon>
        <taxon>Psyllidae</taxon>
        <taxon>Psyllinae</taxon>
        <taxon>Cacopsylla</taxon>
    </lineage>
</organism>
<name>A0A8D8ZWS6_9HEMI</name>
<feature type="compositionally biased region" description="Basic and acidic residues" evidence="1">
    <location>
        <begin position="80"/>
        <end position="91"/>
    </location>
</feature>
<feature type="region of interest" description="Disordered" evidence="1">
    <location>
        <begin position="123"/>
        <end position="240"/>
    </location>
</feature>
<sequence length="414" mass="46027">MVEQRCVDNSQTQMSSEQSTVHRTSDNSQSGTNISQSGTNNAQSGTNNSQSGTDNSQSNNRVSQNDHRDNKTISRLPNPLRDEESVARLKEQSVLSGQPMGTRLEDIPLTAENKVDLFKAIFLSSDEEEDEDEKKEEDKDKDKKTEDRTGGVELETPGEPDKTNEKVDSNNEKVVVTKEKTNEKTGKVNTKDKNTEEVKDNPMKTMEMTSKENEGRENEKTGEINNVEDLYGPKLPGQLSKQVEDNVGSVGEVVNINNAQTNTTNSGLGLLGALEDDRMSVSKKRNTEVVGVRFEKPNKIGKDKNHTRSRTSILQESKQELETEGSEMEDKVESGGDIVGSQEVGGEPSDVVVIVKEEEEDDDVPQTPRFGTLGSDIPIFIRSFFIIILINNSRYIPMLFYYNCSILKLVLVPM</sequence>
<feature type="compositionally biased region" description="Polar residues" evidence="1">
    <location>
        <begin position="7"/>
        <end position="63"/>
    </location>
</feature>
<feature type="region of interest" description="Disordered" evidence="1">
    <location>
        <begin position="1"/>
        <end position="109"/>
    </location>
</feature>
<evidence type="ECO:0000256" key="1">
    <source>
        <dbReference type="SAM" id="MobiDB-lite"/>
    </source>
</evidence>
<accession>A0A8D8ZWS6</accession>